<sequence>MLLKAATPFDDHLLEVWLVSDAMQGRVRIVEYSQSGIGEEAAVGGGWEQRIMSSDPASTDVHGAMLGHVLRCVPFWMISTVLREGDDGPAPGYRSNGSGFRLVPQRSRRRADAFKRTISAGRIKDPG</sequence>
<protein>
    <submittedName>
        <fullName evidence="2">Uncharacterized protein</fullName>
    </submittedName>
</protein>
<dbReference type="Proteomes" id="UP000019462">
    <property type="component" value="Unassembled WGS sequence"/>
</dbReference>
<dbReference type="AlphaFoldDB" id="W3VQ06"/>
<organism evidence="2 3">
    <name type="scientific">Moesziomyces aphidis</name>
    <name type="common">Pseudozyma aphidis</name>
    <dbReference type="NCBI Taxonomy" id="84754"/>
    <lineage>
        <taxon>Eukaryota</taxon>
        <taxon>Fungi</taxon>
        <taxon>Dikarya</taxon>
        <taxon>Basidiomycota</taxon>
        <taxon>Ustilaginomycotina</taxon>
        <taxon>Ustilaginomycetes</taxon>
        <taxon>Ustilaginales</taxon>
        <taxon>Ustilaginaceae</taxon>
        <taxon>Moesziomyces</taxon>
    </lineage>
</organism>
<name>W3VQ06_MOEAP</name>
<keyword evidence="3" id="KW-1185">Reference proteome</keyword>
<comment type="caution">
    <text evidence="2">The sequence shown here is derived from an EMBL/GenBank/DDBJ whole genome shotgun (WGS) entry which is preliminary data.</text>
</comment>
<dbReference type="HOGENOM" id="CLU_1971466_0_0_1"/>
<gene>
    <name evidence="2" type="ORF">PaG_01951</name>
</gene>
<dbReference type="OrthoDB" id="10427667at2759"/>
<evidence type="ECO:0000256" key="1">
    <source>
        <dbReference type="SAM" id="MobiDB-lite"/>
    </source>
</evidence>
<proteinExistence type="predicted"/>
<reference evidence="2 3" key="1">
    <citation type="journal article" date="2014" name="Genome Announc.">
        <title>Genome sequence of the basidiomycetous fungus Pseudozyma aphidis DSM70725, an efficient producer of biosurfactant mannosylerythritol lipids.</title>
        <authorList>
            <person name="Lorenz S."/>
            <person name="Guenther M."/>
            <person name="Grumaz C."/>
            <person name="Rupp S."/>
            <person name="Zibek S."/>
            <person name="Sohn K."/>
        </authorList>
    </citation>
    <scope>NUCLEOTIDE SEQUENCE [LARGE SCALE GENOMIC DNA]</scope>
    <source>
        <strain evidence="3">ATCC 32657 / CBS 517.83 / DSM 70725 / JCM 10318 / NBRC 10182 / NRRL Y-7954 / St-0401</strain>
    </source>
</reference>
<evidence type="ECO:0000313" key="2">
    <source>
        <dbReference type="EMBL" id="ETS63649.1"/>
    </source>
</evidence>
<evidence type="ECO:0000313" key="3">
    <source>
        <dbReference type="Proteomes" id="UP000019462"/>
    </source>
</evidence>
<accession>W3VQ06</accession>
<dbReference type="EMBL" id="AWNI01000008">
    <property type="protein sequence ID" value="ETS63649.1"/>
    <property type="molecule type" value="Genomic_DNA"/>
</dbReference>
<feature type="region of interest" description="Disordered" evidence="1">
    <location>
        <begin position="106"/>
        <end position="127"/>
    </location>
</feature>